<dbReference type="Proteomes" id="UP000324832">
    <property type="component" value="Unassembled WGS sequence"/>
</dbReference>
<name>A0A5E4QT51_9NEOP</name>
<dbReference type="EMBL" id="FZQP02005221">
    <property type="protein sequence ID" value="VVD01197.1"/>
    <property type="molecule type" value="Genomic_DNA"/>
</dbReference>
<reference evidence="2 3" key="1">
    <citation type="submission" date="2017-07" db="EMBL/GenBank/DDBJ databases">
        <authorList>
            <person name="Talla V."/>
            <person name="Backstrom N."/>
        </authorList>
    </citation>
    <scope>NUCLEOTIDE SEQUENCE [LARGE SCALE GENOMIC DNA]</scope>
</reference>
<gene>
    <name evidence="2" type="ORF">LSINAPIS_LOCUS11669</name>
</gene>
<protein>
    <submittedName>
        <fullName evidence="2">Uncharacterized protein</fullName>
    </submittedName>
</protein>
<proteinExistence type="predicted"/>
<dbReference type="AlphaFoldDB" id="A0A5E4QT51"/>
<evidence type="ECO:0000256" key="1">
    <source>
        <dbReference type="SAM" id="MobiDB-lite"/>
    </source>
</evidence>
<keyword evidence="3" id="KW-1185">Reference proteome</keyword>
<feature type="compositionally biased region" description="Polar residues" evidence="1">
    <location>
        <begin position="16"/>
        <end position="44"/>
    </location>
</feature>
<evidence type="ECO:0000313" key="2">
    <source>
        <dbReference type="EMBL" id="VVD01197.1"/>
    </source>
</evidence>
<accession>A0A5E4QT51</accession>
<sequence length="67" mass="7235">MTSPAIGKSPEKQKSASKSPSHTSENGVQRETQDSAAVTSSQPDASRDPLSWLRIFKLADLMMKQGC</sequence>
<evidence type="ECO:0000313" key="3">
    <source>
        <dbReference type="Proteomes" id="UP000324832"/>
    </source>
</evidence>
<feature type="region of interest" description="Disordered" evidence="1">
    <location>
        <begin position="1"/>
        <end position="51"/>
    </location>
</feature>
<organism evidence="2 3">
    <name type="scientific">Leptidea sinapis</name>
    <dbReference type="NCBI Taxonomy" id="189913"/>
    <lineage>
        <taxon>Eukaryota</taxon>
        <taxon>Metazoa</taxon>
        <taxon>Ecdysozoa</taxon>
        <taxon>Arthropoda</taxon>
        <taxon>Hexapoda</taxon>
        <taxon>Insecta</taxon>
        <taxon>Pterygota</taxon>
        <taxon>Neoptera</taxon>
        <taxon>Endopterygota</taxon>
        <taxon>Lepidoptera</taxon>
        <taxon>Glossata</taxon>
        <taxon>Ditrysia</taxon>
        <taxon>Papilionoidea</taxon>
        <taxon>Pieridae</taxon>
        <taxon>Dismorphiinae</taxon>
        <taxon>Leptidea</taxon>
    </lineage>
</organism>